<name>A0A1P8WAA2_9PLAN</name>
<dbReference type="Pfam" id="PF08448">
    <property type="entry name" value="PAS_4"/>
    <property type="match status" value="1"/>
</dbReference>
<keyword evidence="4" id="KW-0238">DNA-binding</keyword>
<sequence length="299" mass="33368">MPTVRNHITLTSQSPNPPDQLVSPVTSIRALVVEDDELDAQIVQRALRNTEQVAYHVEHVRNLSNAYKRIFNSSFDVVLLDLGLPDGFELNGLSRLVSLLEVPVIVLTGNEGSEIAVEALACGAHDFVAKSENLSVILPRVISYTIQRHRTQAELARTEQLLSVQGEFAKLQSANIQQRLDSASLLATFASDSKQCIALIQSEGVIEWANDSFEARYSANPGELNHRSLDQILTDLQGRQWHEELQIAMDASESFELVWRSENGSGDELWNRIELVPTQQPSTTNQRFLFSLTVDVIPR</sequence>
<evidence type="ECO:0000259" key="7">
    <source>
        <dbReference type="PROSITE" id="PS50110"/>
    </source>
</evidence>
<gene>
    <name evidence="8" type="primary">rssB</name>
    <name evidence="8" type="ORF">Fuma_00570</name>
</gene>
<dbReference type="InterPro" id="IPR001789">
    <property type="entry name" value="Sig_transdc_resp-reg_receiver"/>
</dbReference>
<evidence type="ECO:0000313" key="9">
    <source>
        <dbReference type="Proteomes" id="UP000187735"/>
    </source>
</evidence>
<dbReference type="GO" id="GO:0032993">
    <property type="term" value="C:protein-DNA complex"/>
    <property type="evidence" value="ECO:0007669"/>
    <property type="project" value="TreeGrafter"/>
</dbReference>
<dbReference type="InterPro" id="IPR011006">
    <property type="entry name" value="CheY-like_superfamily"/>
</dbReference>
<dbReference type="SUPFAM" id="SSF52172">
    <property type="entry name" value="CheY-like"/>
    <property type="match status" value="1"/>
</dbReference>
<keyword evidence="5" id="KW-0804">Transcription</keyword>
<evidence type="ECO:0000256" key="4">
    <source>
        <dbReference type="ARBA" id="ARBA00023125"/>
    </source>
</evidence>
<dbReference type="InterPro" id="IPR013656">
    <property type="entry name" value="PAS_4"/>
</dbReference>
<keyword evidence="9" id="KW-1185">Reference proteome</keyword>
<dbReference type="InterPro" id="IPR039420">
    <property type="entry name" value="WalR-like"/>
</dbReference>
<dbReference type="KEGG" id="fmr:Fuma_00570"/>
<evidence type="ECO:0000313" key="8">
    <source>
        <dbReference type="EMBL" id="APZ90986.1"/>
    </source>
</evidence>
<dbReference type="GO" id="GO:0000976">
    <property type="term" value="F:transcription cis-regulatory region binding"/>
    <property type="evidence" value="ECO:0007669"/>
    <property type="project" value="TreeGrafter"/>
</dbReference>
<dbReference type="PANTHER" id="PTHR48111:SF1">
    <property type="entry name" value="TWO-COMPONENT RESPONSE REGULATOR ORR33"/>
    <property type="match status" value="1"/>
</dbReference>
<protein>
    <submittedName>
        <fullName evidence="8">Swarming motility regulation protein RssB</fullName>
    </submittedName>
</protein>
<dbReference type="InterPro" id="IPR035965">
    <property type="entry name" value="PAS-like_dom_sf"/>
</dbReference>
<dbReference type="SMART" id="SM00448">
    <property type="entry name" value="REC"/>
    <property type="match status" value="1"/>
</dbReference>
<dbReference type="Pfam" id="PF00072">
    <property type="entry name" value="Response_reg"/>
    <property type="match status" value="1"/>
</dbReference>
<feature type="modified residue" description="4-aspartylphosphate" evidence="6">
    <location>
        <position position="81"/>
    </location>
</feature>
<dbReference type="Gene3D" id="3.40.50.2300">
    <property type="match status" value="1"/>
</dbReference>
<dbReference type="AlphaFoldDB" id="A0A1P8WAA2"/>
<dbReference type="EMBL" id="CP017641">
    <property type="protein sequence ID" value="APZ90986.1"/>
    <property type="molecule type" value="Genomic_DNA"/>
</dbReference>
<dbReference type="PANTHER" id="PTHR48111">
    <property type="entry name" value="REGULATOR OF RPOS"/>
    <property type="match status" value="1"/>
</dbReference>
<feature type="domain" description="Response regulatory" evidence="7">
    <location>
        <begin position="29"/>
        <end position="145"/>
    </location>
</feature>
<dbReference type="GO" id="GO:0005829">
    <property type="term" value="C:cytosol"/>
    <property type="evidence" value="ECO:0007669"/>
    <property type="project" value="TreeGrafter"/>
</dbReference>
<dbReference type="SUPFAM" id="SSF55785">
    <property type="entry name" value="PYP-like sensor domain (PAS domain)"/>
    <property type="match status" value="1"/>
</dbReference>
<evidence type="ECO:0000256" key="6">
    <source>
        <dbReference type="PROSITE-ProRule" id="PRU00169"/>
    </source>
</evidence>
<dbReference type="Gene3D" id="3.30.450.20">
    <property type="entry name" value="PAS domain"/>
    <property type="match status" value="1"/>
</dbReference>
<evidence type="ECO:0000256" key="1">
    <source>
        <dbReference type="ARBA" id="ARBA00022553"/>
    </source>
</evidence>
<accession>A0A1P8WAA2</accession>
<keyword evidence="2" id="KW-0902">Two-component regulatory system</keyword>
<dbReference type="Proteomes" id="UP000187735">
    <property type="component" value="Chromosome"/>
</dbReference>
<dbReference type="OrthoDB" id="5181538at2"/>
<keyword evidence="1 6" id="KW-0597">Phosphoprotein</keyword>
<dbReference type="PROSITE" id="PS50110">
    <property type="entry name" value="RESPONSE_REGULATORY"/>
    <property type="match status" value="1"/>
</dbReference>
<dbReference type="STRING" id="1891926.Fuma_00570"/>
<dbReference type="GO" id="GO:0000156">
    <property type="term" value="F:phosphorelay response regulator activity"/>
    <property type="evidence" value="ECO:0007669"/>
    <property type="project" value="TreeGrafter"/>
</dbReference>
<proteinExistence type="predicted"/>
<organism evidence="8 9">
    <name type="scientific">Fuerstiella marisgermanici</name>
    <dbReference type="NCBI Taxonomy" id="1891926"/>
    <lineage>
        <taxon>Bacteria</taxon>
        <taxon>Pseudomonadati</taxon>
        <taxon>Planctomycetota</taxon>
        <taxon>Planctomycetia</taxon>
        <taxon>Planctomycetales</taxon>
        <taxon>Planctomycetaceae</taxon>
        <taxon>Fuerstiella</taxon>
    </lineage>
</organism>
<reference evidence="8 9" key="1">
    <citation type="journal article" date="2016" name="Front. Microbiol.">
        <title>Fuerstia marisgermanicae gen. nov., sp. nov., an Unusual Member of the Phylum Planctomycetes from the German Wadden Sea.</title>
        <authorList>
            <person name="Kohn T."/>
            <person name="Heuer A."/>
            <person name="Jogler M."/>
            <person name="Vollmers J."/>
            <person name="Boedeker C."/>
            <person name="Bunk B."/>
            <person name="Rast P."/>
            <person name="Borchert D."/>
            <person name="Glockner I."/>
            <person name="Freese H.M."/>
            <person name="Klenk H.P."/>
            <person name="Overmann J."/>
            <person name="Kaster A.K."/>
            <person name="Rohde M."/>
            <person name="Wiegand S."/>
            <person name="Jogler C."/>
        </authorList>
    </citation>
    <scope>NUCLEOTIDE SEQUENCE [LARGE SCALE GENOMIC DNA]</scope>
    <source>
        <strain evidence="8 9">NH11</strain>
    </source>
</reference>
<evidence type="ECO:0000256" key="3">
    <source>
        <dbReference type="ARBA" id="ARBA00023015"/>
    </source>
</evidence>
<keyword evidence="3" id="KW-0805">Transcription regulation</keyword>
<dbReference type="CDD" id="cd00156">
    <property type="entry name" value="REC"/>
    <property type="match status" value="1"/>
</dbReference>
<dbReference type="RefSeq" id="WP_077022805.1">
    <property type="nucleotide sequence ID" value="NZ_CP017641.1"/>
</dbReference>
<dbReference type="GO" id="GO:0006355">
    <property type="term" value="P:regulation of DNA-templated transcription"/>
    <property type="evidence" value="ECO:0007669"/>
    <property type="project" value="TreeGrafter"/>
</dbReference>
<evidence type="ECO:0000256" key="2">
    <source>
        <dbReference type="ARBA" id="ARBA00023012"/>
    </source>
</evidence>
<evidence type="ECO:0000256" key="5">
    <source>
        <dbReference type="ARBA" id="ARBA00023163"/>
    </source>
</evidence>